<comment type="subcellular location">
    <subcellularLocation>
        <location evidence="1 9">Membrane</location>
        <topology evidence="1 9">Single-pass type II membrane protein</topology>
    </subcellularLocation>
</comment>
<dbReference type="PANTHER" id="PTHR12812:SF0">
    <property type="entry name" value="HEPARAN-SULFATE 6-O-SULFOTRANSFERASE"/>
    <property type="match status" value="1"/>
</dbReference>
<reference evidence="10" key="1">
    <citation type="submission" date="2018-08" db="EMBL/GenBank/DDBJ databases">
        <authorList>
            <person name="Cornetti L."/>
        </authorList>
    </citation>
    <scope>NUCLEOTIDE SEQUENCE</scope>
    <source>
        <strain evidence="10">DE-FRO-2-1</strain>
    </source>
</reference>
<dbReference type="FunFam" id="3.40.50.300:FF:000347">
    <property type="entry name" value="Heparan-sulfate 6-O-sulfotransferase"/>
    <property type="match status" value="1"/>
</dbReference>
<name>A0A4Y7NKZ2_9CRUS</name>
<evidence type="ECO:0000256" key="7">
    <source>
        <dbReference type="ARBA" id="ARBA00023136"/>
    </source>
</evidence>
<dbReference type="SUPFAM" id="SSF52540">
    <property type="entry name" value="P-loop containing nucleoside triphosphate hydrolases"/>
    <property type="match status" value="1"/>
</dbReference>
<evidence type="ECO:0000256" key="5">
    <source>
        <dbReference type="ARBA" id="ARBA00022968"/>
    </source>
</evidence>
<dbReference type="InterPro" id="IPR005331">
    <property type="entry name" value="Sulfotransferase"/>
</dbReference>
<keyword evidence="4" id="KW-0812">Transmembrane</keyword>
<keyword evidence="8" id="KW-0325">Glycoprotein</keyword>
<keyword evidence="7 9" id="KW-0472">Membrane</keyword>
<protein>
    <recommendedName>
        <fullName evidence="9">Heparan-sulfate 6-O-sulfotransferase</fullName>
        <ecNumber evidence="9">2.8.2.-</ecNumber>
    </recommendedName>
</protein>
<dbReference type="GO" id="GO:0016020">
    <property type="term" value="C:membrane"/>
    <property type="evidence" value="ECO:0007669"/>
    <property type="project" value="UniProtKB-SubCell"/>
</dbReference>
<keyword evidence="3 9" id="KW-0808">Transferase</keyword>
<sequence length="449" mass="51458">MSCWAFEMVELVPIDLCRMCCMRGARAPNRCGGRPLASSSACRRPISVSLFLVCLREVAAGEASHSDSLCARPCRAGPDPREESNESLPEPRGSELIVNEINIVLTFNCSRCTISRLASISLALSVRIELVPFVEASPEGFDILGRDVMVFLHVQKTGGTTFGRHLVRDLNLDSPCACPRKRKRCDCFRPNTVNEQWLFSRYSTGWRCGLHADWTELTGCVEDALDEYENYPKKRRYFFITVLRDPMHRYLSEFRHVQRGATWKSARHWCGGKEFTTLPHCYKGANWTGVELDEFMRCPFNLAHNRQTRMLADLTLAGCYNSTRDEAKRDRILLQSAKRNLARMAFVGLTEHQSMSQYIFERTFHLNFTHSFDQANSTVSIQAMAELTPSQLNRVRELNSLDAQLYDYARQIMHERFKLLKDTDPHFDDRWQRITQPHRPANGTGSPVD</sequence>
<evidence type="ECO:0000256" key="8">
    <source>
        <dbReference type="ARBA" id="ARBA00023180"/>
    </source>
</evidence>
<gene>
    <name evidence="10" type="primary">EOG090X0E58</name>
</gene>
<organism evidence="10">
    <name type="scientific">Moina brachiata</name>
    <dbReference type="NCBI Taxonomy" id="675436"/>
    <lineage>
        <taxon>Eukaryota</taxon>
        <taxon>Metazoa</taxon>
        <taxon>Ecdysozoa</taxon>
        <taxon>Arthropoda</taxon>
        <taxon>Crustacea</taxon>
        <taxon>Branchiopoda</taxon>
        <taxon>Diplostraca</taxon>
        <taxon>Cladocera</taxon>
        <taxon>Anomopoda</taxon>
        <taxon>Moinidae</taxon>
        <taxon>Moina</taxon>
    </lineage>
</organism>
<proteinExistence type="evidence at transcript level"/>
<keyword evidence="6" id="KW-1133">Transmembrane helix</keyword>
<evidence type="ECO:0000256" key="1">
    <source>
        <dbReference type="ARBA" id="ARBA00004606"/>
    </source>
</evidence>
<dbReference type="EMBL" id="LR023657">
    <property type="protein sequence ID" value="SVE93276.1"/>
    <property type="molecule type" value="mRNA"/>
</dbReference>
<keyword evidence="5 9" id="KW-0735">Signal-anchor</keyword>
<dbReference type="EC" id="2.8.2.-" evidence="9"/>
<comment type="function">
    <text evidence="9">6-O-sulfation enzyme which catalyzes the transfer of sulfate from 3'-phosphoadenosine 5'-phosphosulfate (PAPS) to position 6 of the N-sulfoglucosamine residue (GlcNS) of heparan sulfate.</text>
</comment>
<evidence type="ECO:0000256" key="4">
    <source>
        <dbReference type="ARBA" id="ARBA00022692"/>
    </source>
</evidence>
<dbReference type="InterPro" id="IPR010635">
    <property type="entry name" value="Heparan_SO4-6-sulfoTrfase"/>
</dbReference>
<dbReference type="PANTHER" id="PTHR12812">
    <property type="entry name" value="HEPARAN SULFATE 6-O-SULFOTRANSFERASE 3"/>
    <property type="match status" value="1"/>
</dbReference>
<evidence type="ECO:0000256" key="3">
    <source>
        <dbReference type="ARBA" id="ARBA00022679"/>
    </source>
</evidence>
<evidence type="ECO:0000313" key="10">
    <source>
        <dbReference type="EMBL" id="SVE93276.1"/>
    </source>
</evidence>
<dbReference type="Gene3D" id="3.40.50.300">
    <property type="entry name" value="P-loop containing nucleotide triphosphate hydrolases"/>
    <property type="match status" value="1"/>
</dbReference>
<dbReference type="InterPro" id="IPR027417">
    <property type="entry name" value="P-loop_NTPase"/>
</dbReference>
<dbReference type="AlphaFoldDB" id="A0A4Y7NKZ2"/>
<evidence type="ECO:0000256" key="6">
    <source>
        <dbReference type="ARBA" id="ARBA00022989"/>
    </source>
</evidence>
<evidence type="ECO:0000256" key="2">
    <source>
        <dbReference type="ARBA" id="ARBA00010109"/>
    </source>
</evidence>
<comment type="similarity">
    <text evidence="2 9">Belongs to the sulfotransferase 6 family.</text>
</comment>
<comment type="catalytic activity">
    <reaction evidence="9">
        <text>alpha-D-glucosaminyl-[heparan sulfate](n) + 3'-phosphoadenylyl sulfate = 6-sulfo-alpha-D-glucosaminyl-[heparan sulfate](n) + adenosine 3',5'-bisphosphate + H(+)</text>
        <dbReference type="Rhea" id="RHEA:56604"/>
        <dbReference type="Rhea" id="RHEA-COMP:9830"/>
        <dbReference type="Rhea" id="RHEA-COMP:14621"/>
        <dbReference type="ChEBI" id="CHEBI:15378"/>
        <dbReference type="ChEBI" id="CHEBI:58339"/>
        <dbReference type="ChEBI" id="CHEBI:58343"/>
        <dbReference type="ChEBI" id="CHEBI:58388"/>
        <dbReference type="ChEBI" id="CHEBI:140604"/>
    </reaction>
</comment>
<dbReference type="GO" id="GO:0017095">
    <property type="term" value="F:heparan sulfate 6-sulfotransferase activity"/>
    <property type="evidence" value="ECO:0007669"/>
    <property type="project" value="TreeGrafter"/>
</dbReference>
<dbReference type="Pfam" id="PF03567">
    <property type="entry name" value="Sulfotransfer_2"/>
    <property type="match status" value="1"/>
</dbReference>
<accession>A0A4Y7NKZ2</accession>
<evidence type="ECO:0000256" key="9">
    <source>
        <dbReference type="RuleBase" id="RU364122"/>
    </source>
</evidence>